<organism evidence="3 4">
    <name type="scientific">Zophobas morio</name>
    <dbReference type="NCBI Taxonomy" id="2755281"/>
    <lineage>
        <taxon>Eukaryota</taxon>
        <taxon>Metazoa</taxon>
        <taxon>Ecdysozoa</taxon>
        <taxon>Arthropoda</taxon>
        <taxon>Hexapoda</taxon>
        <taxon>Insecta</taxon>
        <taxon>Pterygota</taxon>
        <taxon>Neoptera</taxon>
        <taxon>Endopterygota</taxon>
        <taxon>Coleoptera</taxon>
        <taxon>Polyphaga</taxon>
        <taxon>Cucujiformia</taxon>
        <taxon>Tenebrionidae</taxon>
        <taxon>Zophobas</taxon>
    </lineage>
</organism>
<gene>
    <name evidence="3" type="ORF">Zmor_018992</name>
</gene>
<feature type="domain" description="Phorbol-ester/DAG-type" evidence="2">
    <location>
        <begin position="1"/>
        <end position="43"/>
    </location>
</feature>
<sequence length="424" mass="48465">MGETREKPLCCYCSNPAVKKRVLCANCGSYFHPRCAEKNRKNCCEQPMITEEKHRCDNLDKNYQLTFTYEEDSDDELNNSVINKSVSFENSVLKDLNRDLQNQVTVLQEKVNMFHCSIPASAPTLNNATVNDDSTSVSELLLQMKMEINDNFKILFTELKDIRLKLKGLECKISSEHMSNGPAATSAAKKTEQIIISDNFNIKKGEERQDKINNKKKSNSKESDNQKAKLKDIVSNEKHQKPSLSNESNLIALERDQLNLMKSIINLPNKEPSKVTKVKSTEDIDNKPKEEEVFTEIRYNKNKRRHLVVGKGDAQTTIPLRAVEKKAFLFATRFDPNTTAEDIKKHVSSVCESEVVKLDLKSKNSTASFKIMISFPNKDKVLNENFWPKGIVLNRYYFPKQQSISKQGGHNELNDNNAFLEKRM</sequence>
<evidence type="ECO:0000313" key="4">
    <source>
        <dbReference type="Proteomes" id="UP001168821"/>
    </source>
</evidence>
<comment type="caution">
    <text evidence="3">The sequence shown here is derived from an EMBL/GenBank/DDBJ whole genome shotgun (WGS) entry which is preliminary data.</text>
</comment>
<accession>A0AA38MDN4</accession>
<dbReference type="EMBL" id="JALNTZ010000005">
    <property type="protein sequence ID" value="KAJ3653075.1"/>
    <property type="molecule type" value="Genomic_DNA"/>
</dbReference>
<keyword evidence="4" id="KW-1185">Reference proteome</keyword>
<protein>
    <recommendedName>
        <fullName evidence="2">Phorbol-ester/DAG-type domain-containing protein</fullName>
    </recommendedName>
</protein>
<proteinExistence type="predicted"/>
<feature type="region of interest" description="Disordered" evidence="1">
    <location>
        <begin position="205"/>
        <end position="248"/>
    </location>
</feature>
<evidence type="ECO:0000259" key="2">
    <source>
        <dbReference type="PROSITE" id="PS50081"/>
    </source>
</evidence>
<feature type="compositionally biased region" description="Basic and acidic residues" evidence="1">
    <location>
        <begin position="205"/>
        <end position="240"/>
    </location>
</feature>
<dbReference type="PROSITE" id="PS50081">
    <property type="entry name" value="ZF_DAG_PE_2"/>
    <property type="match status" value="1"/>
</dbReference>
<dbReference type="CDD" id="cd00029">
    <property type="entry name" value="C1"/>
    <property type="match status" value="1"/>
</dbReference>
<dbReference type="InterPro" id="IPR002219">
    <property type="entry name" value="PKC_DAG/PE"/>
</dbReference>
<evidence type="ECO:0000313" key="3">
    <source>
        <dbReference type="EMBL" id="KAJ3653075.1"/>
    </source>
</evidence>
<name>A0AA38MDN4_9CUCU</name>
<evidence type="ECO:0000256" key="1">
    <source>
        <dbReference type="SAM" id="MobiDB-lite"/>
    </source>
</evidence>
<dbReference type="Proteomes" id="UP001168821">
    <property type="component" value="Unassembled WGS sequence"/>
</dbReference>
<dbReference type="AlphaFoldDB" id="A0AA38MDN4"/>
<reference evidence="3" key="1">
    <citation type="journal article" date="2023" name="G3 (Bethesda)">
        <title>Whole genome assemblies of Zophobas morio and Tenebrio molitor.</title>
        <authorList>
            <person name="Kaur S."/>
            <person name="Stinson S.A."/>
            <person name="diCenzo G.C."/>
        </authorList>
    </citation>
    <scope>NUCLEOTIDE SEQUENCE</scope>
    <source>
        <strain evidence="3">QUZm001</strain>
    </source>
</reference>